<keyword evidence="10" id="KW-1185">Reference proteome</keyword>
<dbReference type="PaxDb" id="55529-EKX33697"/>
<evidence type="ECO:0000313" key="8">
    <source>
        <dbReference type="EMBL" id="EKX33697.1"/>
    </source>
</evidence>
<reference evidence="10" key="2">
    <citation type="submission" date="2012-11" db="EMBL/GenBank/DDBJ databases">
        <authorList>
            <person name="Kuo A."/>
            <person name="Curtis B.A."/>
            <person name="Tanifuji G."/>
            <person name="Burki F."/>
            <person name="Gruber A."/>
            <person name="Irimia M."/>
            <person name="Maruyama S."/>
            <person name="Arias M.C."/>
            <person name="Ball S.G."/>
            <person name="Gile G.H."/>
            <person name="Hirakawa Y."/>
            <person name="Hopkins J.F."/>
            <person name="Rensing S.A."/>
            <person name="Schmutz J."/>
            <person name="Symeonidi A."/>
            <person name="Elias M."/>
            <person name="Eveleigh R.J."/>
            <person name="Herman E.K."/>
            <person name="Klute M.J."/>
            <person name="Nakayama T."/>
            <person name="Obornik M."/>
            <person name="Reyes-Prieto A."/>
            <person name="Armbrust E.V."/>
            <person name="Aves S.J."/>
            <person name="Beiko R.G."/>
            <person name="Coutinho P."/>
            <person name="Dacks J.B."/>
            <person name="Durnford D.G."/>
            <person name="Fast N.M."/>
            <person name="Green B.R."/>
            <person name="Grisdale C."/>
            <person name="Hempe F."/>
            <person name="Henrissat B."/>
            <person name="Hoppner M.P."/>
            <person name="Ishida K.-I."/>
            <person name="Kim E."/>
            <person name="Koreny L."/>
            <person name="Kroth P.G."/>
            <person name="Liu Y."/>
            <person name="Malik S.-B."/>
            <person name="Maier U.G."/>
            <person name="McRose D."/>
            <person name="Mock T."/>
            <person name="Neilson J.A."/>
            <person name="Onodera N.T."/>
            <person name="Poole A.M."/>
            <person name="Pritham E.J."/>
            <person name="Richards T.A."/>
            <person name="Rocap G."/>
            <person name="Roy S.W."/>
            <person name="Sarai C."/>
            <person name="Schaack S."/>
            <person name="Shirato S."/>
            <person name="Slamovits C.H."/>
            <person name="Spencer D.F."/>
            <person name="Suzuki S."/>
            <person name="Worden A.Z."/>
            <person name="Zauner S."/>
            <person name="Barry K."/>
            <person name="Bell C."/>
            <person name="Bharti A.K."/>
            <person name="Crow J.A."/>
            <person name="Grimwood J."/>
            <person name="Kramer R."/>
            <person name="Lindquist E."/>
            <person name="Lucas S."/>
            <person name="Salamov A."/>
            <person name="McFadden G.I."/>
            <person name="Lane C.E."/>
            <person name="Keeling P.J."/>
            <person name="Gray M.W."/>
            <person name="Grigoriev I.V."/>
            <person name="Archibald J.M."/>
        </authorList>
    </citation>
    <scope>NUCLEOTIDE SEQUENCE</scope>
    <source>
        <strain evidence="10">CCMP2712</strain>
    </source>
</reference>
<dbReference type="GO" id="GO:0003677">
    <property type="term" value="F:DNA binding"/>
    <property type="evidence" value="ECO:0007669"/>
    <property type="project" value="UniProtKB-KW"/>
</dbReference>
<dbReference type="EnsemblProtists" id="EKX33697">
    <property type="protein sequence ID" value="EKX33697"/>
    <property type="gene ID" value="GUITHDRAFT_120087"/>
</dbReference>
<keyword evidence="6" id="KW-0472">Membrane</keyword>
<dbReference type="GeneID" id="17290454"/>
<evidence type="ECO:0000256" key="1">
    <source>
        <dbReference type="ARBA" id="ARBA00023015"/>
    </source>
</evidence>
<evidence type="ECO:0000256" key="3">
    <source>
        <dbReference type="ARBA" id="ARBA00023163"/>
    </source>
</evidence>
<evidence type="ECO:0000256" key="2">
    <source>
        <dbReference type="ARBA" id="ARBA00023125"/>
    </source>
</evidence>
<keyword evidence="4" id="KW-0539">Nucleus</keyword>
<dbReference type="InterPro" id="IPR003035">
    <property type="entry name" value="RWP-RK_dom"/>
</dbReference>
<evidence type="ECO:0000259" key="7">
    <source>
        <dbReference type="PROSITE" id="PS51519"/>
    </source>
</evidence>
<feature type="compositionally biased region" description="Low complexity" evidence="5">
    <location>
        <begin position="122"/>
        <end position="133"/>
    </location>
</feature>
<name>L1IC71_GUITC</name>
<evidence type="ECO:0000256" key="5">
    <source>
        <dbReference type="SAM" id="MobiDB-lite"/>
    </source>
</evidence>
<evidence type="ECO:0000256" key="6">
    <source>
        <dbReference type="SAM" id="Phobius"/>
    </source>
</evidence>
<keyword evidence="1" id="KW-0805">Transcription regulation</keyword>
<reference evidence="9" key="3">
    <citation type="submission" date="2015-06" db="UniProtKB">
        <authorList>
            <consortium name="EnsemblProtists"/>
        </authorList>
    </citation>
    <scope>IDENTIFICATION</scope>
</reference>
<evidence type="ECO:0000313" key="9">
    <source>
        <dbReference type="EnsemblProtists" id="EKX33697"/>
    </source>
</evidence>
<dbReference type="RefSeq" id="XP_005820677.1">
    <property type="nucleotide sequence ID" value="XM_005820620.1"/>
</dbReference>
<evidence type="ECO:0000256" key="4">
    <source>
        <dbReference type="ARBA" id="ARBA00023242"/>
    </source>
</evidence>
<reference evidence="8 10" key="1">
    <citation type="journal article" date="2012" name="Nature">
        <title>Algal genomes reveal evolutionary mosaicism and the fate of nucleomorphs.</title>
        <authorList>
            <consortium name="DOE Joint Genome Institute"/>
            <person name="Curtis B.A."/>
            <person name="Tanifuji G."/>
            <person name="Burki F."/>
            <person name="Gruber A."/>
            <person name="Irimia M."/>
            <person name="Maruyama S."/>
            <person name="Arias M.C."/>
            <person name="Ball S.G."/>
            <person name="Gile G.H."/>
            <person name="Hirakawa Y."/>
            <person name="Hopkins J.F."/>
            <person name="Kuo A."/>
            <person name="Rensing S.A."/>
            <person name="Schmutz J."/>
            <person name="Symeonidi A."/>
            <person name="Elias M."/>
            <person name="Eveleigh R.J."/>
            <person name="Herman E.K."/>
            <person name="Klute M.J."/>
            <person name="Nakayama T."/>
            <person name="Obornik M."/>
            <person name="Reyes-Prieto A."/>
            <person name="Armbrust E.V."/>
            <person name="Aves S.J."/>
            <person name="Beiko R.G."/>
            <person name="Coutinho P."/>
            <person name="Dacks J.B."/>
            <person name="Durnford D.G."/>
            <person name="Fast N.M."/>
            <person name="Green B.R."/>
            <person name="Grisdale C.J."/>
            <person name="Hempel F."/>
            <person name="Henrissat B."/>
            <person name="Hoppner M.P."/>
            <person name="Ishida K."/>
            <person name="Kim E."/>
            <person name="Koreny L."/>
            <person name="Kroth P.G."/>
            <person name="Liu Y."/>
            <person name="Malik S.B."/>
            <person name="Maier U.G."/>
            <person name="McRose D."/>
            <person name="Mock T."/>
            <person name="Neilson J.A."/>
            <person name="Onodera N.T."/>
            <person name="Poole A.M."/>
            <person name="Pritham E.J."/>
            <person name="Richards T.A."/>
            <person name="Rocap G."/>
            <person name="Roy S.W."/>
            <person name="Sarai C."/>
            <person name="Schaack S."/>
            <person name="Shirato S."/>
            <person name="Slamovits C.H."/>
            <person name="Spencer D.F."/>
            <person name="Suzuki S."/>
            <person name="Worden A.Z."/>
            <person name="Zauner S."/>
            <person name="Barry K."/>
            <person name="Bell C."/>
            <person name="Bharti A.K."/>
            <person name="Crow J.A."/>
            <person name="Grimwood J."/>
            <person name="Kramer R."/>
            <person name="Lindquist E."/>
            <person name="Lucas S."/>
            <person name="Salamov A."/>
            <person name="McFadden G.I."/>
            <person name="Lane C.E."/>
            <person name="Keeling P.J."/>
            <person name="Gray M.W."/>
            <person name="Grigoriev I.V."/>
            <person name="Archibald J.M."/>
        </authorList>
    </citation>
    <scope>NUCLEOTIDE SEQUENCE</scope>
    <source>
        <strain evidence="8 10">CCMP2712</strain>
    </source>
</reference>
<dbReference type="Proteomes" id="UP000011087">
    <property type="component" value="Unassembled WGS sequence"/>
</dbReference>
<keyword evidence="3" id="KW-0804">Transcription</keyword>
<keyword evidence="2" id="KW-0238">DNA-binding</keyword>
<dbReference type="PROSITE" id="PS51519">
    <property type="entry name" value="RWP_RK"/>
    <property type="match status" value="1"/>
</dbReference>
<protein>
    <recommendedName>
        <fullName evidence="7">RWP-RK domain-containing protein</fullName>
    </recommendedName>
</protein>
<dbReference type="EMBL" id="JH993132">
    <property type="protein sequence ID" value="EKX33697.1"/>
    <property type="molecule type" value="Genomic_DNA"/>
</dbReference>
<keyword evidence="6" id="KW-0812">Transmembrane</keyword>
<keyword evidence="6" id="KW-1133">Transmembrane helix</keyword>
<sequence>MAQGKQTHARIQAPTDSVIIETRTKTGLIRKDRPVVLSQGVLQELFRFRQDVAANMLVSSLIFSLSLSSLSLSLSLSLVALTWGAQGVSLTSFKIACRKLGIGRWPYTKDSKTRQVLMRHPSSNSQQLVSHSSWGQSAKSNRSAEVRTQQHGAGDIQPEENENTIWLELTNTPAQAVLEDRNSSVTGASLDDFHSILPHGSDTLPSVVEEFTSGSSCQQPRFSELSWNSEEQDQWFDQLSEVTIEDALNVEGVDFFPSATREGANTNFLYDQEDQISLAGCWTSD</sequence>
<feature type="transmembrane region" description="Helical" evidence="6">
    <location>
        <begin position="57"/>
        <end position="83"/>
    </location>
</feature>
<gene>
    <name evidence="8" type="ORF">GUITHDRAFT_120087</name>
</gene>
<feature type="domain" description="RWP-RK" evidence="7">
    <location>
        <begin position="48"/>
        <end position="139"/>
    </location>
</feature>
<organism evidence="8">
    <name type="scientific">Guillardia theta (strain CCMP2712)</name>
    <name type="common">Cryptophyte</name>
    <dbReference type="NCBI Taxonomy" id="905079"/>
    <lineage>
        <taxon>Eukaryota</taxon>
        <taxon>Cryptophyceae</taxon>
        <taxon>Pyrenomonadales</taxon>
        <taxon>Geminigeraceae</taxon>
        <taxon>Guillardia</taxon>
    </lineage>
</organism>
<evidence type="ECO:0000313" key="10">
    <source>
        <dbReference type="Proteomes" id="UP000011087"/>
    </source>
</evidence>
<feature type="compositionally biased region" description="Polar residues" evidence="5">
    <location>
        <begin position="134"/>
        <end position="151"/>
    </location>
</feature>
<feature type="region of interest" description="Disordered" evidence="5">
    <location>
        <begin position="117"/>
        <end position="160"/>
    </location>
</feature>
<dbReference type="AlphaFoldDB" id="L1IC71"/>
<dbReference type="KEGG" id="gtt:GUITHDRAFT_120087"/>
<accession>L1IC71</accession>
<dbReference type="HOGENOM" id="CLU_978092_0_0_1"/>
<proteinExistence type="predicted"/>